<evidence type="ECO:0000256" key="2">
    <source>
        <dbReference type="ARBA" id="ARBA00004324"/>
    </source>
</evidence>
<evidence type="ECO:0000256" key="5">
    <source>
        <dbReference type="ARBA" id="ARBA00010845"/>
    </source>
</evidence>
<dbReference type="GO" id="GO:0000922">
    <property type="term" value="C:spindle pole"/>
    <property type="evidence" value="ECO:0007669"/>
    <property type="project" value="UniProtKB-SubCell"/>
</dbReference>
<evidence type="ECO:0000313" key="24">
    <source>
        <dbReference type="Proteomes" id="UP000694417"/>
    </source>
</evidence>
<feature type="compositionally biased region" description="Basic and acidic residues" evidence="21">
    <location>
        <begin position="117"/>
        <end position="151"/>
    </location>
</feature>
<dbReference type="FunFam" id="1.20.5.730:FF:000004">
    <property type="entry name" value="SGO1 isoform 1"/>
    <property type="match status" value="1"/>
</dbReference>
<feature type="region of interest" description="Disordered" evidence="21">
    <location>
        <begin position="275"/>
        <end position="330"/>
    </location>
</feature>
<dbReference type="GO" id="GO:0005829">
    <property type="term" value="C:cytosol"/>
    <property type="evidence" value="ECO:0007669"/>
    <property type="project" value="Ensembl"/>
</dbReference>
<keyword evidence="9" id="KW-0132">Cell division</keyword>
<feature type="compositionally biased region" description="Low complexity" evidence="21">
    <location>
        <begin position="319"/>
        <end position="330"/>
    </location>
</feature>
<keyword evidence="7" id="KW-0963">Cytoplasm</keyword>
<evidence type="ECO:0000256" key="18">
    <source>
        <dbReference type="ARBA" id="ARBA00023328"/>
    </source>
</evidence>
<dbReference type="PANTHER" id="PTHR21577:SF3">
    <property type="entry name" value="SHUGOSHIN 1-RELATED"/>
    <property type="match status" value="1"/>
</dbReference>
<keyword evidence="16" id="KW-0539">Nucleus</keyword>
<feature type="region of interest" description="Disordered" evidence="21">
    <location>
        <begin position="348"/>
        <end position="476"/>
    </location>
</feature>
<gene>
    <name evidence="23" type="primary">SGO1</name>
</gene>
<dbReference type="GO" id="GO:0010457">
    <property type="term" value="P:centriole-centriole cohesion"/>
    <property type="evidence" value="ECO:0007669"/>
    <property type="project" value="Ensembl"/>
</dbReference>
<sequence length="530" mass="61282">MAKERCQKKSFQDSLEDIKKRMKEKRNKNLTELGKRKSFIAAPGQVLNFTSTLLKSTQQNNKMLVLALENEKSKVREAQDIILQLRRECYYLACQLYALKEKLASQQTKAAQNQEIRSSEMDSNRDDNTSDLFVKDSPRVPLEETDLPRHRESLQIEEQISTTTQDTLGCDLDSDEAKSTDDVLPRTISFHRRLKKDFNDISLFNTWNDFETSHLARQPYELERTEYVDPGVNIHVPENVEQNVFQWNKDQINLSPKLIHPRKFTKTKEIILESKSEQTKSKCKDAKGRKREEKRKANRSKKSKSTSKHKRNKSENKTNVSNSKLDKSVSSSDAYNFNLEERIHLTPFRQKTSADSNREENDHKSEGSICESSSSEDDFDDLYLPSHKYTQNLATSSGGRPVTRPRSKRTLQYADEREREDSKPTQTPPSVPSETHQSPCCSLKDITNTPMSSVVKTKKYSLSPKKNTESPAVSLPKRRCTTHINYKEPTLASKLRRGDPFTDLHFLNSPIYKQKKDVRCSKKKNKQMQY</sequence>
<evidence type="ECO:0000256" key="20">
    <source>
        <dbReference type="ARBA" id="ARBA00083289"/>
    </source>
</evidence>
<dbReference type="Proteomes" id="UP000694417">
    <property type="component" value="Unplaced"/>
</dbReference>
<evidence type="ECO:0000256" key="13">
    <source>
        <dbReference type="ARBA" id="ARBA00022843"/>
    </source>
</evidence>
<feature type="compositionally biased region" description="Basic and acidic residues" evidence="21">
    <location>
        <begin position="414"/>
        <end position="423"/>
    </location>
</feature>
<keyword evidence="17" id="KW-0131">Cell cycle</keyword>
<dbReference type="GO" id="GO:0051301">
    <property type="term" value="P:cell division"/>
    <property type="evidence" value="ECO:0007669"/>
    <property type="project" value="UniProtKB-KW"/>
</dbReference>
<keyword evidence="10" id="KW-0498">Mitosis</keyword>
<keyword evidence="8" id="KW-0597">Phosphoprotein</keyword>
<evidence type="ECO:0000256" key="9">
    <source>
        <dbReference type="ARBA" id="ARBA00022618"/>
    </source>
</evidence>
<feature type="compositionally biased region" description="Polar residues" evidence="21">
    <location>
        <begin position="432"/>
        <end position="455"/>
    </location>
</feature>
<keyword evidence="14" id="KW-0175">Coiled coil</keyword>
<keyword evidence="12" id="KW-0995">Kinetochore</keyword>
<evidence type="ECO:0000256" key="15">
    <source>
        <dbReference type="ARBA" id="ARBA00023212"/>
    </source>
</evidence>
<keyword evidence="24" id="KW-1185">Reference proteome</keyword>
<evidence type="ECO:0000256" key="8">
    <source>
        <dbReference type="ARBA" id="ARBA00022553"/>
    </source>
</evidence>
<feature type="domain" description="Shugoshin C-terminal" evidence="22">
    <location>
        <begin position="476"/>
        <end position="497"/>
    </location>
</feature>
<dbReference type="GeneTree" id="ENSGT00940000154107"/>
<evidence type="ECO:0000256" key="19">
    <source>
        <dbReference type="ARBA" id="ARBA00074224"/>
    </source>
</evidence>
<protein>
    <recommendedName>
        <fullName evidence="19">Shugoshin 1</fullName>
    </recommendedName>
    <alternativeName>
        <fullName evidence="20">Shugoshin-like 1</fullName>
    </alternativeName>
</protein>
<feature type="compositionally biased region" description="Basic and acidic residues" evidence="21">
    <location>
        <begin position="275"/>
        <end position="295"/>
    </location>
</feature>
<feature type="compositionally biased region" description="Basic residues" evidence="21">
    <location>
        <begin position="296"/>
        <end position="312"/>
    </location>
</feature>
<dbReference type="GO" id="GO:0016607">
    <property type="term" value="C:nuclear speck"/>
    <property type="evidence" value="ECO:0007669"/>
    <property type="project" value="UniProtKB-SubCell"/>
</dbReference>
<name>A0A8D2HY50_UROPR</name>
<keyword evidence="18" id="KW-0137">Centromere</keyword>
<evidence type="ECO:0000256" key="4">
    <source>
        <dbReference type="ARBA" id="ARBA00004647"/>
    </source>
</evidence>
<dbReference type="InterPro" id="IPR011515">
    <property type="entry name" value="Shugoshin_C"/>
</dbReference>
<comment type="subcellular location">
    <subcellularLocation>
        <location evidence="3">Chromosome</location>
        <location evidence="3">Centromere</location>
        <location evidence="3">Kinetochore</location>
    </subcellularLocation>
    <subcellularLocation>
        <location evidence="1">Cytoplasm</location>
        <location evidence="1">Cytoskeleton</location>
        <location evidence="1">Microtubule organizing center</location>
        <location evidence="1">Centrosome</location>
    </subcellularLocation>
    <subcellularLocation>
        <location evidence="4">Cytoplasm</location>
        <location evidence="4">Cytoskeleton</location>
        <location evidence="4">Spindle pole</location>
    </subcellularLocation>
    <subcellularLocation>
        <location evidence="2">Nucleus speckle</location>
    </subcellularLocation>
</comment>
<keyword evidence="6" id="KW-0158">Chromosome</keyword>
<feature type="region of interest" description="Disordered" evidence="21">
    <location>
        <begin position="111"/>
        <end position="151"/>
    </location>
</feature>
<proteinExistence type="inferred from homology"/>
<evidence type="ECO:0000256" key="17">
    <source>
        <dbReference type="ARBA" id="ARBA00023306"/>
    </source>
</evidence>
<reference evidence="23" key="1">
    <citation type="submission" date="2025-08" db="UniProtKB">
        <authorList>
            <consortium name="Ensembl"/>
        </authorList>
    </citation>
    <scope>IDENTIFICATION</scope>
</reference>
<evidence type="ECO:0000313" key="23">
    <source>
        <dbReference type="Ensembl" id="ENSUPAP00010021125.1"/>
    </source>
</evidence>
<dbReference type="PANTHER" id="PTHR21577">
    <property type="entry name" value="SHUGOSHIN"/>
    <property type="match status" value="1"/>
</dbReference>
<evidence type="ECO:0000256" key="21">
    <source>
        <dbReference type="SAM" id="MobiDB-lite"/>
    </source>
</evidence>
<dbReference type="GO" id="GO:0045132">
    <property type="term" value="P:meiotic chromosome segregation"/>
    <property type="evidence" value="ECO:0007669"/>
    <property type="project" value="Ensembl"/>
</dbReference>
<organism evidence="23 24">
    <name type="scientific">Urocitellus parryii</name>
    <name type="common">Arctic ground squirrel</name>
    <name type="synonym">Spermophilus parryii</name>
    <dbReference type="NCBI Taxonomy" id="9999"/>
    <lineage>
        <taxon>Eukaryota</taxon>
        <taxon>Metazoa</taxon>
        <taxon>Chordata</taxon>
        <taxon>Craniata</taxon>
        <taxon>Vertebrata</taxon>
        <taxon>Euteleostomi</taxon>
        <taxon>Mammalia</taxon>
        <taxon>Eutheria</taxon>
        <taxon>Euarchontoglires</taxon>
        <taxon>Glires</taxon>
        <taxon>Rodentia</taxon>
        <taxon>Sciuromorpha</taxon>
        <taxon>Sciuridae</taxon>
        <taxon>Xerinae</taxon>
        <taxon>Marmotini</taxon>
        <taxon>Urocitellus</taxon>
    </lineage>
</organism>
<evidence type="ECO:0000256" key="6">
    <source>
        <dbReference type="ARBA" id="ARBA00022454"/>
    </source>
</evidence>
<dbReference type="GO" id="GO:0008608">
    <property type="term" value="P:attachment of spindle microtubules to kinetochore"/>
    <property type="evidence" value="ECO:0007669"/>
    <property type="project" value="Ensembl"/>
</dbReference>
<evidence type="ECO:0000256" key="16">
    <source>
        <dbReference type="ARBA" id="ARBA00023242"/>
    </source>
</evidence>
<feature type="compositionally biased region" description="Basic and acidic residues" evidence="21">
    <location>
        <begin position="356"/>
        <end position="366"/>
    </location>
</feature>
<dbReference type="Ensembl" id="ENSUPAT00010024054.1">
    <property type="protein sequence ID" value="ENSUPAP00010021125.1"/>
    <property type="gene ID" value="ENSUPAG00010016774.1"/>
</dbReference>
<comment type="similarity">
    <text evidence="5">Belongs to the shugoshin family.</text>
</comment>
<evidence type="ECO:0000256" key="1">
    <source>
        <dbReference type="ARBA" id="ARBA00004300"/>
    </source>
</evidence>
<feature type="compositionally biased region" description="Polar residues" evidence="21">
    <location>
        <begin position="388"/>
        <end position="398"/>
    </location>
</feature>
<accession>A0A8D2HY50</accession>
<dbReference type="GO" id="GO:0019900">
    <property type="term" value="F:kinase binding"/>
    <property type="evidence" value="ECO:0007669"/>
    <property type="project" value="Ensembl"/>
</dbReference>
<keyword evidence="13" id="KW-0832">Ubl conjugation</keyword>
<keyword evidence="15" id="KW-0206">Cytoskeleton</keyword>
<dbReference type="GO" id="GO:0071962">
    <property type="term" value="P:mitotic sister chromatid cohesion, centromeric"/>
    <property type="evidence" value="ECO:0007669"/>
    <property type="project" value="Ensembl"/>
</dbReference>
<dbReference type="GO" id="GO:0005813">
    <property type="term" value="C:centrosome"/>
    <property type="evidence" value="ECO:0007669"/>
    <property type="project" value="UniProtKB-SubCell"/>
</dbReference>
<evidence type="ECO:0000259" key="22">
    <source>
        <dbReference type="Pfam" id="PF07557"/>
    </source>
</evidence>
<dbReference type="AlphaFoldDB" id="A0A8D2HY50"/>
<evidence type="ECO:0000256" key="11">
    <source>
        <dbReference type="ARBA" id="ARBA00022829"/>
    </source>
</evidence>
<evidence type="ECO:0000256" key="3">
    <source>
        <dbReference type="ARBA" id="ARBA00004629"/>
    </source>
</evidence>
<evidence type="ECO:0000256" key="7">
    <source>
        <dbReference type="ARBA" id="ARBA00022490"/>
    </source>
</evidence>
<keyword evidence="11" id="KW-0159">Chromosome partition</keyword>
<evidence type="ECO:0000256" key="14">
    <source>
        <dbReference type="ARBA" id="ARBA00023054"/>
    </source>
</evidence>
<dbReference type="Pfam" id="PF07557">
    <property type="entry name" value="Shugoshin_C"/>
    <property type="match status" value="1"/>
</dbReference>
<dbReference type="InterPro" id="IPR038889">
    <property type="entry name" value="Shugoshin1/2"/>
</dbReference>
<evidence type="ECO:0000256" key="10">
    <source>
        <dbReference type="ARBA" id="ARBA00022776"/>
    </source>
</evidence>
<dbReference type="GO" id="GO:0000776">
    <property type="term" value="C:kinetochore"/>
    <property type="evidence" value="ECO:0007669"/>
    <property type="project" value="UniProtKB-KW"/>
</dbReference>
<evidence type="ECO:0000256" key="12">
    <source>
        <dbReference type="ARBA" id="ARBA00022838"/>
    </source>
</evidence>
<reference evidence="23" key="2">
    <citation type="submission" date="2025-09" db="UniProtKB">
        <authorList>
            <consortium name="Ensembl"/>
        </authorList>
    </citation>
    <scope>IDENTIFICATION</scope>
</reference>
<dbReference type="Gene3D" id="1.20.5.730">
    <property type="entry name" value="Single helix bin"/>
    <property type="match status" value="1"/>
</dbReference>